<protein>
    <submittedName>
        <fullName evidence="3">Sodium channel and clathrin linker 1</fullName>
    </submittedName>
</protein>
<keyword evidence="3" id="KW-0813">Transport</keyword>
<evidence type="ECO:0000313" key="3">
    <source>
        <dbReference type="EMBL" id="KAJ3171313.1"/>
    </source>
</evidence>
<keyword evidence="1" id="KW-0175">Coiled coil</keyword>
<reference evidence="3" key="1">
    <citation type="submission" date="2020-05" db="EMBL/GenBank/DDBJ databases">
        <title>Phylogenomic resolution of chytrid fungi.</title>
        <authorList>
            <person name="Stajich J.E."/>
            <person name="Amses K."/>
            <person name="Simmons R."/>
            <person name="Seto K."/>
            <person name="Myers J."/>
            <person name="Bonds A."/>
            <person name="Quandt C.A."/>
            <person name="Barry K."/>
            <person name="Liu P."/>
            <person name="Grigoriev I."/>
            <person name="Longcore J.E."/>
            <person name="James T.Y."/>
        </authorList>
    </citation>
    <scope>NUCLEOTIDE SEQUENCE</scope>
    <source>
        <strain evidence="3">JEL0379</strain>
    </source>
</reference>
<feature type="compositionally biased region" description="Basic and acidic residues" evidence="2">
    <location>
        <begin position="786"/>
        <end position="800"/>
    </location>
</feature>
<feature type="coiled-coil region" evidence="1">
    <location>
        <begin position="417"/>
        <end position="537"/>
    </location>
</feature>
<feature type="coiled-coil region" evidence="1">
    <location>
        <begin position="567"/>
        <end position="597"/>
    </location>
</feature>
<keyword evidence="4" id="KW-1185">Reference proteome</keyword>
<dbReference type="AlphaFoldDB" id="A0AAD5XJT2"/>
<evidence type="ECO:0000313" key="4">
    <source>
        <dbReference type="Proteomes" id="UP001212152"/>
    </source>
</evidence>
<dbReference type="GO" id="GO:0005814">
    <property type="term" value="C:centriole"/>
    <property type="evidence" value="ECO:0007669"/>
    <property type="project" value="TreeGrafter"/>
</dbReference>
<dbReference type="PANTHER" id="PTHR35970">
    <property type="entry name" value="SODIUM CHANNEL AND CLATHRIN LINKER 1"/>
    <property type="match status" value="1"/>
</dbReference>
<organism evidence="3 4">
    <name type="scientific">Geranomyces variabilis</name>
    <dbReference type="NCBI Taxonomy" id="109894"/>
    <lineage>
        <taxon>Eukaryota</taxon>
        <taxon>Fungi</taxon>
        <taxon>Fungi incertae sedis</taxon>
        <taxon>Chytridiomycota</taxon>
        <taxon>Chytridiomycota incertae sedis</taxon>
        <taxon>Chytridiomycetes</taxon>
        <taxon>Spizellomycetales</taxon>
        <taxon>Powellomycetaceae</taxon>
        <taxon>Geranomyces</taxon>
    </lineage>
</organism>
<keyword evidence="3" id="KW-0407">Ion channel</keyword>
<feature type="region of interest" description="Disordered" evidence="2">
    <location>
        <begin position="846"/>
        <end position="866"/>
    </location>
</feature>
<name>A0AAD5XJT2_9FUNG</name>
<feature type="compositionally biased region" description="Pro residues" evidence="2">
    <location>
        <begin position="97"/>
        <end position="116"/>
    </location>
</feature>
<accession>A0AAD5XJT2</accession>
<comment type="caution">
    <text evidence="3">The sequence shown here is derived from an EMBL/GenBank/DDBJ whole genome shotgun (WGS) entry which is preliminary data.</text>
</comment>
<evidence type="ECO:0000256" key="1">
    <source>
        <dbReference type="SAM" id="Coils"/>
    </source>
</evidence>
<gene>
    <name evidence="3" type="primary">SCLT1</name>
    <name evidence="3" type="ORF">HDU87_008420</name>
</gene>
<dbReference type="InterPro" id="IPR038911">
    <property type="entry name" value="SCLT1"/>
</dbReference>
<evidence type="ECO:0000256" key="2">
    <source>
        <dbReference type="SAM" id="MobiDB-lite"/>
    </source>
</evidence>
<dbReference type="GO" id="GO:0060271">
    <property type="term" value="P:cilium assembly"/>
    <property type="evidence" value="ECO:0007669"/>
    <property type="project" value="TreeGrafter"/>
</dbReference>
<feature type="compositionally biased region" description="Acidic residues" evidence="2">
    <location>
        <begin position="857"/>
        <end position="866"/>
    </location>
</feature>
<feature type="region of interest" description="Disordered" evidence="2">
    <location>
        <begin position="31"/>
        <end position="127"/>
    </location>
</feature>
<dbReference type="PANTHER" id="PTHR35970:SF1">
    <property type="entry name" value="SODIUM CHANNEL AND CLATHRIN LINKER 1"/>
    <property type="match status" value="1"/>
</dbReference>
<feature type="region of interest" description="Disordered" evidence="2">
    <location>
        <begin position="154"/>
        <end position="179"/>
    </location>
</feature>
<dbReference type="EMBL" id="JADGJQ010000088">
    <property type="protein sequence ID" value="KAJ3171313.1"/>
    <property type="molecule type" value="Genomic_DNA"/>
</dbReference>
<proteinExistence type="predicted"/>
<keyword evidence="3" id="KW-0406">Ion transport</keyword>
<dbReference type="GO" id="GO:0034220">
    <property type="term" value="P:monoatomic ion transmembrane transport"/>
    <property type="evidence" value="ECO:0007669"/>
    <property type="project" value="UniProtKB-KW"/>
</dbReference>
<feature type="region of interest" description="Disordered" evidence="2">
    <location>
        <begin position="786"/>
        <end position="809"/>
    </location>
</feature>
<dbReference type="Proteomes" id="UP001212152">
    <property type="component" value="Unassembled WGS sequence"/>
</dbReference>
<sequence length="866" mass="98014">MFPTGSMLTREDRARLLRETVLKSSHIENLLPQLPGTLPPDPADLQIPLHRRDTFSPGDSNSPAAAGLDDFNTRRLAIARGRHQDSKEETPDAVENAPPPPQSQPEPTPTRKPPATPSYQPRKSTDNDLHAAYVDLQARCRRLETDNADLHARLVDSKHTTQRARDETESAERELRTTRSKLDALQTAADDAARREAAFANITPQEWREANERVDVLIGENDALMSRTRERERDMDELQALLARRDAEAAATASALAQTQQQNTQLRADLAHACERADAAVRESTQCEAELLQANIESDKLAAENRRWAGEVKALQESVGDLKNSLEEITIRYQTHVRESHLLAHRERELLDNLQTTQYERDELASKCHAQATAHTQLRAENEELLSISKAFETRIAVLEGRAHESAGECARQTEIAQEAKLEYEKALITEQALQADLQRRAERLLEIPARARERAEQEIATMRAQFQTEKHALHTDISQLEQRCTHLSHQADRAIRDKRAAESELEKLSRHIPEESERVARALEDVNARLRAAERDKAVVGGRLESLHQKLLREEGRWEKERQMAAERSEDAWRRLRNAERELEETKEAHLATLTKLTDLTHAHTLLSESKTQLQQTHTAQLNAQHQAHTDTTTQLATKISQLSKHADRLTQDLHQISTLRACEHAQHRAEHDELQSTHARVVADLRAQVGRSEARVEEVEKRCGELGAVVAALERKCEEERRLVRECGARLRVAETRAEVLARQVASASRKEVELVDERKRLQRELDRARMDRERIEREHAAALREAHSRLRPSIHDDPDPDSVADDNAAQVRELKAEIDRVKHRTQARSHQRHAQAVMGGLAVAATTMDGGGNDNDELDDLSD</sequence>